<name>A0A2A9DWQ1_9MICO</name>
<organism evidence="2 3">
    <name type="scientific">Paramicrobacterium agarici</name>
    <dbReference type="NCBI Taxonomy" id="630514"/>
    <lineage>
        <taxon>Bacteria</taxon>
        <taxon>Bacillati</taxon>
        <taxon>Actinomycetota</taxon>
        <taxon>Actinomycetes</taxon>
        <taxon>Micrococcales</taxon>
        <taxon>Microbacteriaceae</taxon>
        <taxon>Paramicrobacterium</taxon>
    </lineage>
</organism>
<keyword evidence="1" id="KW-1133">Transmembrane helix</keyword>
<feature type="transmembrane region" description="Helical" evidence="1">
    <location>
        <begin position="55"/>
        <end position="75"/>
    </location>
</feature>
<dbReference type="EMBL" id="PDJE01000001">
    <property type="protein sequence ID" value="PFG30360.1"/>
    <property type="molecule type" value="Genomic_DNA"/>
</dbReference>
<feature type="transmembrane region" description="Helical" evidence="1">
    <location>
        <begin position="87"/>
        <end position="108"/>
    </location>
</feature>
<evidence type="ECO:0000313" key="3">
    <source>
        <dbReference type="Proteomes" id="UP000221369"/>
    </source>
</evidence>
<feature type="transmembrane region" description="Helical" evidence="1">
    <location>
        <begin position="128"/>
        <end position="149"/>
    </location>
</feature>
<evidence type="ECO:0000313" key="2">
    <source>
        <dbReference type="EMBL" id="PFG30360.1"/>
    </source>
</evidence>
<proteinExistence type="predicted"/>
<keyword evidence="3" id="KW-1185">Reference proteome</keyword>
<comment type="caution">
    <text evidence="2">The sequence shown here is derived from an EMBL/GenBank/DDBJ whole genome shotgun (WGS) entry which is preliminary data.</text>
</comment>
<keyword evidence="1" id="KW-0472">Membrane</keyword>
<reference evidence="2 3" key="1">
    <citation type="submission" date="2017-10" db="EMBL/GenBank/DDBJ databases">
        <title>Sequencing the genomes of 1000 actinobacteria strains.</title>
        <authorList>
            <person name="Klenk H.-P."/>
        </authorList>
    </citation>
    <scope>NUCLEOTIDE SEQUENCE [LARGE SCALE GENOMIC DNA]</scope>
    <source>
        <strain evidence="2 3">DSM 21798</strain>
    </source>
</reference>
<protein>
    <recommendedName>
        <fullName evidence="4">Energy-coupling factor transport system substrate-specific component</fullName>
    </recommendedName>
</protein>
<dbReference type="Proteomes" id="UP000221369">
    <property type="component" value="Unassembled WGS sequence"/>
</dbReference>
<accession>A0A2A9DWQ1</accession>
<keyword evidence="1" id="KW-0812">Transmembrane</keyword>
<gene>
    <name evidence="2" type="ORF">ATJ78_1289</name>
</gene>
<evidence type="ECO:0000256" key="1">
    <source>
        <dbReference type="SAM" id="Phobius"/>
    </source>
</evidence>
<sequence length="193" mass="19939">MVKNETVTVDTEGTRPSRTWNSRELLIIGAFGALGAVVTATASPATAAVALVSPVAYALVAGIHFVLPFTAGIMLQSWRAIPLTALFTAALAFPFSTLGLLLFPALGLPTLAAGLAVKMTGCRWQSPARWAIVAAVGAVVIFAISLVAIRPDLFSTALLVSVLAARLVSTGLAVVIAHLIVASLARAGVRVRR</sequence>
<feature type="transmembrane region" description="Helical" evidence="1">
    <location>
        <begin position="25"/>
        <end position="49"/>
    </location>
</feature>
<dbReference type="AlphaFoldDB" id="A0A2A9DWQ1"/>
<evidence type="ECO:0008006" key="4">
    <source>
        <dbReference type="Google" id="ProtNLM"/>
    </source>
</evidence>
<feature type="transmembrane region" description="Helical" evidence="1">
    <location>
        <begin position="156"/>
        <end position="185"/>
    </location>
</feature>